<dbReference type="Proteomes" id="UP001058236">
    <property type="component" value="Chromosome"/>
</dbReference>
<dbReference type="HAMAP" id="MF_01384">
    <property type="entry name" value="UreD"/>
    <property type="match status" value="1"/>
</dbReference>
<reference evidence="5" key="1">
    <citation type="submission" date="2022-07" db="EMBL/GenBank/DDBJ databases">
        <title>Genomic of Streptomyces cavourensis F2.</title>
        <authorList>
            <person name="Hu S."/>
            <person name="Liang W."/>
        </authorList>
    </citation>
    <scope>NUCLEOTIDE SEQUENCE</scope>
    <source>
        <strain evidence="5">F2</strain>
    </source>
</reference>
<protein>
    <recommendedName>
        <fullName evidence="3">Urease accessory protein UreD</fullName>
    </recommendedName>
</protein>
<evidence type="ECO:0000256" key="2">
    <source>
        <dbReference type="ARBA" id="ARBA00023186"/>
    </source>
</evidence>
<comment type="similarity">
    <text evidence="1 3">Belongs to the UreD family.</text>
</comment>
<keyword evidence="6" id="KW-1185">Reference proteome</keyword>
<sequence length="337" mass="36197">MTTLPPTTTPPPASLTTTATTRATTTRPDRLDERYYGVDRLPPEVAALRSAPDTLGPGSPAKVGILDLGFAVRGGRTELVERYQKSPLQLIRPLWTDPAMPGMTYVCLMATGGGVAQADRYRMDFRCGPGTEVHLTTQAATKVFRMEHDHAAQRVHLTADEGSYVEYLPDPVIPFEGSRFYQRTEVTVAPGATVVLGDTVTAGRLARGERHAYRVFAADLRISRSDGTLLAVDTQRLCPDGDRSGVLGPAVFAGHDHVSSLYAVTDRAPATEVADVLHEAVAGHGVTYGVSVLPRECGAWLRLLDDSPVRVAAAHTAAWAAVHRLLTGHPAPPVRKP</sequence>
<dbReference type="Pfam" id="PF01774">
    <property type="entry name" value="UreD"/>
    <property type="match status" value="1"/>
</dbReference>
<evidence type="ECO:0000256" key="3">
    <source>
        <dbReference type="HAMAP-Rule" id="MF_01384"/>
    </source>
</evidence>
<dbReference type="InterPro" id="IPR002669">
    <property type="entry name" value="UreD"/>
</dbReference>
<dbReference type="PANTHER" id="PTHR33643:SF1">
    <property type="entry name" value="UREASE ACCESSORY PROTEIN D"/>
    <property type="match status" value="1"/>
</dbReference>
<evidence type="ECO:0000256" key="1">
    <source>
        <dbReference type="ARBA" id="ARBA00007177"/>
    </source>
</evidence>
<accession>A0ABY5F796</accession>
<comment type="function">
    <text evidence="3">Required for maturation of urease via the functional incorporation of the urease nickel metallocenter.</text>
</comment>
<feature type="region of interest" description="Disordered" evidence="4">
    <location>
        <begin position="1"/>
        <end position="25"/>
    </location>
</feature>
<comment type="subcellular location">
    <subcellularLocation>
        <location evidence="3">Cytoplasm</location>
    </subcellularLocation>
</comment>
<name>A0ABY5F796_9ACTN</name>
<gene>
    <name evidence="3" type="primary">ureD</name>
    <name evidence="5" type="ORF">NLU04_14490</name>
</gene>
<comment type="subunit">
    <text evidence="3">UreD, UreF and UreG form a complex that acts as a GTP-hydrolysis-dependent molecular chaperone, activating the urease apoprotein by helping to assemble the nickel containing metallocenter of UreC. The UreE protein probably delivers the nickel.</text>
</comment>
<keyword evidence="2 3" id="KW-0143">Chaperone</keyword>
<organism evidence="5 6">
    <name type="scientific">Streptomyces cavourensis</name>
    <dbReference type="NCBI Taxonomy" id="67258"/>
    <lineage>
        <taxon>Bacteria</taxon>
        <taxon>Bacillati</taxon>
        <taxon>Actinomycetota</taxon>
        <taxon>Actinomycetes</taxon>
        <taxon>Kitasatosporales</taxon>
        <taxon>Streptomycetaceae</taxon>
        <taxon>Streptomyces</taxon>
    </lineage>
</organism>
<keyword evidence="3" id="KW-0996">Nickel insertion</keyword>
<proteinExistence type="inferred from homology"/>
<dbReference type="EMBL" id="CP101397">
    <property type="protein sequence ID" value="UTR79581.1"/>
    <property type="molecule type" value="Genomic_DNA"/>
</dbReference>
<evidence type="ECO:0000256" key="4">
    <source>
        <dbReference type="SAM" id="MobiDB-lite"/>
    </source>
</evidence>
<evidence type="ECO:0000313" key="5">
    <source>
        <dbReference type="EMBL" id="UTR79581.1"/>
    </source>
</evidence>
<feature type="compositionally biased region" description="Low complexity" evidence="4">
    <location>
        <begin position="14"/>
        <end position="25"/>
    </location>
</feature>
<keyword evidence="3" id="KW-0963">Cytoplasm</keyword>
<evidence type="ECO:0000313" key="6">
    <source>
        <dbReference type="Proteomes" id="UP001058236"/>
    </source>
</evidence>
<dbReference type="PANTHER" id="PTHR33643">
    <property type="entry name" value="UREASE ACCESSORY PROTEIN D"/>
    <property type="match status" value="1"/>
</dbReference>